<reference evidence="1 2" key="1">
    <citation type="journal article" date="2020" name="G3 (Bethesda)">
        <title>Improved Reference Genome for Cyclotella cryptica CCMP332, a Model for Cell Wall Morphogenesis, Salinity Adaptation, and Lipid Production in Diatoms (Bacillariophyta).</title>
        <authorList>
            <person name="Roberts W.R."/>
            <person name="Downey K.M."/>
            <person name="Ruck E.C."/>
            <person name="Traller J.C."/>
            <person name="Alverson A.J."/>
        </authorList>
    </citation>
    <scope>NUCLEOTIDE SEQUENCE [LARGE SCALE GENOMIC DNA]</scope>
    <source>
        <strain evidence="1 2">CCMP332</strain>
    </source>
</reference>
<dbReference type="AlphaFoldDB" id="A0ABD3QXM7"/>
<organism evidence="1 2">
    <name type="scientific">Cyclotella cryptica</name>
    <dbReference type="NCBI Taxonomy" id="29204"/>
    <lineage>
        <taxon>Eukaryota</taxon>
        <taxon>Sar</taxon>
        <taxon>Stramenopiles</taxon>
        <taxon>Ochrophyta</taxon>
        <taxon>Bacillariophyta</taxon>
        <taxon>Coscinodiscophyceae</taxon>
        <taxon>Thalassiosirophycidae</taxon>
        <taxon>Stephanodiscales</taxon>
        <taxon>Stephanodiscaceae</taxon>
        <taxon>Cyclotella</taxon>
    </lineage>
</organism>
<proteinExistence type="predicted"/>
<protein>
    <submittedName>
        <fullName evidence="1">Uncharacterized protein</fullName>
    </submittedName>
</protein>
<evidence type="ECO:0000313" key="1">
    <source>
        <dbReference type="EMBL" id="KAL3805105.1"/>
    </source>
</evidence>
<dbReference type="EMBL" id="JABMIG020000004">
    <property type="protein sequence ID" value="KAL3805105.1"/>
    <property type="molecule type" value="Genomic_DNA"/>
</dbReference>
<accession>A0ABD3QXM7</accession>
<name>A0ABD3QXM7_9STRA</name>
<evidence type="ECO:0000313" key="2">
    <source>
        <dbReference type="Proteomes" id="UP001516023"/>
    </source>
</evidence>
<comment type="caution">
    <text evidence="1">The sequence shown here is derived from an EMBL/GenBank/DDBJ whole genome shotgun (WGS) entry which is preliminary data.</text>
</comment>
<gene>
    <name evidence="1" type="ORF">HJC23_003333</name>
</gene>
<dbReference type="Proteomes" id="UP001516023">
    <property type="component" value="Unassembled WGS sequence"/>
</dbReference>
<keyword evidence="2" id="KW-1185">Reference proteome</keyword>
<sequence length="117" mass="13142">MCLPSYIGEFTNVQICIPPNGRNTTLSLYELDKLASLRLYKSNFGGQISGDITILQNLKWIWIHQFTSPLLGELRELNGLEGITLHGNLFDDGDNSSVLCHLLKNNLKYLWTDCGKG</sequence>